<dbReference type="EMBL" id="JACHEJ010000029">
    <property type="protein sequence ID" value="MBB6182384.1"/>
    <property type="molecule type" value="Genomic_DNA"/>
</dbReference>
<dbReference type="Proteomes" id="UP000535501">
    <property type="component" value="Unassembled WGS sequence"/>
</dbReference>
<dbReference type="InterPro" id="IPR029470">
    <property type="entry name" value="PDDEXK_4"/>
</dbReference>
<dbReference type="Pfam" id="PF14281">
    <property type="entry name" value="PDDEXK_4"/>
    <property type="match status" value="1"/>
</dbReference>
<protein>
    <recommendedName>
        <fullName evidence="3">PD-(D/E)XK nuclease superfamily protein</fullName>
    </recommendedName>
</protein>
<accession>A0A7W9Z2L8</accession>
<evidence type="ECO:0000313" key="1">
    <source>
        <dbReference type="EMBL" id="MBB6182384.1"/>
    </source>
</evidence>
<dbReference type="RefSeq" id="WP_172977823.1">
    <property type="nucleotide sequence ID" value="NZ_JACHEJ010000029.1"/>
</dbReference>
<dbReference type="AlphaFoldDB" id="A0A7W9Z2L8"/>
<reference evidence="1 2" key="1">
    <citation type="submission" date="2020-08" db="EMBL/GenBank/DDBJ databases">
        <title>Genomic Encyclopedia of Type Strains, Phase IV (KMG-IV): sequencing the most valuable type-strain genomes for metagenomic binning, comparative biology and taxonomic classification.</title>
        <authorList>
            <person name="Goeker M."/>
        </authorList>
    </citation>
    <scope>NUCLEOTIDE SEQUENCE [LARGE SCALE GENOMIC DNA]</scope>
    <source>
        <strain evidence="1 2">DSM 102134</strain>
    </source>
</reference>
<proteinExistence type="predicted"/>
<name>A0A7W9Z2L8_9HYPH</name>
<comment type="caution">
    <text evidence="1">The sequence shown here is derived from an EMBL/GenBank/DDBJ whole genome shotgun (WGS) entry which is preliminary data.</text>
</comment>
<sequence>MTLQQPGLDRIARFLDQLQITLHPQEKMAQARTTRLSALFDAIAAFRRDKVPAHRVPERTLDTARFSSFLANLRSGLASSRHDGSLLNVWSIAGLNRNEVRTSAVLAWVLDCNGSHGFGSAVLEALLKRMQDMTDSDELKRVMLGGHYRVSVEHSSFGERDNRVDLAIEGANCVIFIEVKIDAPEGRDQLGRYTALVKRRAMALHKPLSLVLYLNNACPPNPPEGLIWMTWRDVARAILAAVSGPGERTVSGAVLKQFAAHISRLH</sequence>
<organism evidence="1 2">
    <name type="scientific">Pseudorhizobium flavum</name>
    <dbReference type="NCBI Taxonomy" id="1335061"/>
    <lineage>
        <taxon>Bacteria</taxon>
        <taxon>Pseudomonadati</taxon>
        <taxon>Pseudomonadota</taxon>
        <taxon>Alphaproteobacteria</taxon>
        <taxon>Hyphomicrobiales</taxon>
        <taxon>Rhizobiaceae</taxon>
        <taxon>Rhizobium/Agrobacterium group</taxon>
        <taxon>Pseudorhizobium</taxon>
    </lineage>
</organism>
<evidence type="ECO:0000313" key="2">
    <source>
        <dbReference type="Proteomes" id="UP000535501"/>
    </source>
</evidence>
<evidence type="ECO:0008006" key="3">
    <source>
        <dbReference type="Google" id="ProtNLM"/>
    </source>
</evidence>
<keyword evidence="2" id="KW-1185">Reference proteome</keyword>
<gene>
    <name evidence="1" type="ORF">HNQ75_004373</name>
</gene>